<name>A0A699ZR80_HAELA</name>
<evidence type="ECO:0000313" key="5">
    <source>
        <dbReference type="Proteomes" id="UP000485058"/>
    </source>
</evidence>
<evidence type="ECO:0000313" key="4">
    <source>
        <dbReference type="EMBL" id="GFH22189.1"/>
    </source>
</evidence>
<feature type="region of interest" description="Disordered" evidence="3">
    <location>
        <begin position="328"/>
        <end position="349"/>
    </location>
</feature>
<evidence type="ECO:0000256" key="3">
    <source>
        <dbReference type="SAM" id="MobiDB-lite"/>
    </source>
</evidence>
<feature type="repeat" description="PPR" evidence="2">
    <location>
        <begin position="59"/>
        <end position="93"/>
    </location>
</feature>
<reference evidence="4 5" key="1">
    <citation type="submission" date="2020-02" db="EMBL/GenBank/DDBJ databases">
        <title>Draft genome sequence of Haematococcus lacustris strain NIES-144.</title>
        <authorList>
            <person name="Morimoto D."/>
            <person name="Nakagawa S."/>
            <person name="Yoshida T."/>
            <person name="Sawayama S."/>
        </authorList>
    </citation>
    <scope>NUCLEOTIDE SEQUENCE [LARGE SCALE GENOMIC DNA]</scope>
    <source>
        <strain evidence="4 5">NIES-144</strain>
    </source>
</reference>
<dbReference type="InterPro" id="IPR002885">
    <property type="entry name" value="PPR_rpt"/>
</dbReference>
<dbReference type="EMBL" id="BLLF01001986">
    <property type="protein sequence ID" value="GFH22189.1"/>
    <property type="molecule type" value="Genomic_DNA"/>
</dbReference>
<organism evidence="4 5">
    <name type="scientific">Haematococcus lacustris</name>
    <name type="common">Green alga</name>
    <name type="synonym">Haematococcus pluvialis</name>
    <dbReference type="NCBI Taxonomy" id="44745"/>
    <lineage>
        <taxon>Eukaryota</taxon>
        <taxon>Viridiplantae</taxon>
        <taxon>Chlorophyta</taxon>
        <taxon>core chlorophytes</taxon>
        <taxon>Chlorophyceae</taxon>
        <taxon>CS clade</taxon>
        <taxon>Chlamydomonadales</taxon>
        <taxon>Haematococcaceae</taxon>
        <taxon>Haematococcus</taxon>
    </lineage>
</organism>
<gene>
    <name evidence="4" type="ORF">HaLaN_19614</name>
</gene>
<dbReference type="PROSITE" id="PS51375">
    <property type="entry name" value="PPR"/>
    <property type="match status" value="1"/>
</dbReference>
<sequence length="349" mass="36855">MALVAFVQGRARRGKLLSFKATYGRQFSSNGQGGALEAALDIYEWLVAGREVAEPIAADISTYNALIKACHQAGLLEKALEIASWVMSSGVQFDGTTYDELIATLEIAQLWDVKAAKGISSGSFLASKVERKDHCFVAPGLAPGAGQLTRLEAGRNPVATVRSGMEYTLFPDQLRPAPFDGLRFMYLDHLEDLQEEAALAALKLRTSSWAASTLMRGGRGQTGKHTPPACTSAPEAAAGSGIFTNSCGAAAKRPALAPHLPRILAPFTPVALSRAPSFKGLSLENVHAAKHRQLEGSSLCGNDREHRASLGMSRASLQLLSKASGGLESLPSLTQRPVPPIALGAASPQ</sequence>
<dbReference type="Gene3D" id="1.25.40.10">
    <property type="entry name" value="Tetratricopeptide repeat domain"/>
    <property type="match status" value="1"/>
</dbReference>
<dbReference type="InterPro" id="IPR011990">
    <property type="entry name" value="TPR-like_helical_dom_sf"/>
</dbReference>
<comment type="caution">
    <text evidence="4">The sequence shown here is derived from an EMBL/GenBank/DDBJ whole genome shotgun (WGS) entry which is preliminary data.</text>
</comment>
<evidence type="ECO:0000256" key="2">
    <source>
        <dbReference type="PROSITE-ProRule" id="PRU00708"/>
    </source>
</evidence>
<protein>
    <submittedName>
        <fullName evidence="4">Uncharacterized protein</fullName>
    </submittedName>
</protein>
<dbReference type="Proteomes" id="UP000485058">
    <property type="component" value="Unassembled WGS sequence"/>
</dbReference>
<accession>A0A699ZR80</accession>
<evidence type="ECO:0000256" key="1">
    <source>
        <dbReference type="ARBA" id="ARBA00022737"/>
    </source>
</evidence>
<keyword evidence="1" id="KW-0677">Repeat</keyword>
<keyword evidence="5" id="KW-1185">Reference proteome</keyword>
<proteinExistence type="predicted"/>
<dbReference type="AlphaFoldDB" id="A0A699ZR80"/>